<evidence type="ECO:0000256" key="5">
    <source>
        <dbReference type="ARBA" id="ARBA00022741"/>
    </source>
</evidence>
<dbReference type="CDD" id="cd18596">
    <property type="entry name" value="ABC_6TM_VMR1_D1_like"/>
    <property type="match status" value="1"/>
</dbReference>
<dbReference type="CDD" id="cd18604">
    <property type="entry name" value="ABC_6TM_VMR1_D2_like"/>
    <property type="match status" value="1"/>
</dbReference>
<dbReference type="Pfam" id="PF00664">
    <property type="entry name" value="ABC_membrane"/>
    <property type="match status" value="2"/>
</dbReference>
<feature type="transmembrane region" description="Helical" evidence="10">
    <location>
        <begin position="437"/>
        <end position="460"/>
    </location>
</feature>
<dbReference type="PANTHER" id="PTHR24223:SF353">
    <property type="entry name" value="ABC TRANSPORTER ATP-BINDING PROTEIN_PERMEASE VMR1-RELATED"/>
    <property type="match status" value="1"/>
</dbReference>
<keyword evidence="6 13" id="KW-0067">ATP-binding</keyword>
<evidence type="ECO:0000256" key="7">
    <source>
        <dbReference type="ARBA" id="ARBA00022989"/>
    </source>
</evidence>
<dbReference type="PROSITE" id="PS00211">
    <property type="entry name" value="ABC_TRANSPORTER_1"/>
    <property type="match status" value="2"/>
</dbReference>
<dbReference type="CDD" id="cd03250">
    <property type="entry name" value="ABCC_MRP_domain1"/>
    <property type="match status" value="1"/>
</dbReference>
<feature type="transmembrane region" description="Helical" evidence="10">
    <location>
        <begin position="897"/>
        <end position="920"/>
    </location>
</feature>
<evidence type="ECO:0000256" key="2">
    <source>
        <dbReference type="ARBA" id="ARBA00022448"/>
    </source>
</evidence>
<feature type="domain" description="ABC transporter" evidence="11">
    <location>
        <begin position="608"/>
        <end position="848"/>
    </location>
</feature>
<dbReference type="InterPro" id="IPR003439">
    <property type="entry name" value="ABC_transporter-like_ATP-bd"/>
</dbReference>
<dbReference type="InterPro" id="IPR027417">
    <property type="entry name" value="P-loop_NTPase"/>
</dbReference>
<keyword evidence="2" id="KW-0813">Transport</keyword>
<protein>
    <submittedName>
        <fullName evidence="13">Transporter of the ATP-binding cassette (ABC)</fullName>
    </submittedName>
</protein>
<feature type="domain" description="ABC transmembrane type-1" evidence="12">
    <location>
        <begin position="1020"/>
        <end position="1261"/>
    </location>
</feature>
<keyword evidence="8 10" id="KW-0472">Membrane</keyword>
<keyword evidence="3 10" id="KW-0812">Transmembrane</keyword>
<name>A0ABR4MXX1_9FUNG</name>
<keyword evidence="5" id="KW-0547">Nucleotide-binding</keyword>
<feature type="compositionally biased region" description="Polar residues" evidence="9">
    <location>
        <begin position="840"/>
        <end position="871"/>
    </location>
</feature>
<accession>A0ABR4MXX1</accession>
<evidence type="ECO:0000256" key="4">
    <source>
        <dbReference type="ARBA" id="ARBA00022737"/>
    </source>
</evidence>
<feature type="transmembrane region" description="Helical" evidence="10">
    <location>
        <begin position="61"/>
        <end position="82"/>
    </location>
</feature>
<evidence type="ECO:0000256" key="1">
    <source>
        <dbReference type="ARBA" id="ARBA00004370"/>
    </source>
</evidence>
<dbReference type="SUPFAM" id="SSF52540">
    <property type="entry name" value="P-loop containing nucleoside triphosphate hydrolases"/>
    <property type="match status" value="2"/>
</dbReference>
<dbReference type="CDD" id="cd03244">
    <property type="entry name" value="ABCC_MRP_domain2"/>
    <property type="match status" value="1"/>
</dbReference>
<evidence type="ECO:0000313" key="14">
    <source>
        <dbReference type="Proteomes" id="UP001527925"/>
    </source>
</evidence>
<evidence type="ECO:0000256" key="8">
    <source>
        <dbReference type="ARBA" id="ARBA00023136"/>
    </source>
</evidence>
<dbReference type="PROSITE" id="PS50929">
    <property type="entry name" value="ABC_TM1F"/>
    <property type="match status" value="2"/>
</dbReference>
<dbReference type="GO" id="GO:0005524">
    <property type="term" value="F:ATP binding"/>
    <property type="evidence" value="ECO:0007669"/>
    <property type="project" value="UniProtKB-KW"/>
</dbReference>
<feature type="transmembrane region" description="Helical" evidence="10">
    <location>
        <begin position="329"/>
        <end position="346"/>
    </location>
</feature>
<feature type="domain" description="ABC transporter" evidence="11">
    <location>
        <begin position="1304"/>
        <end position="1572"/>
    </location>
</feature>
<evidence type="ECO:0000256" key="10">
    <source>
        <dbReference type="SAM" id="Phobius"/>
    </source>
</evidence>
<dbReference type="SMART" id="SM00382">
    <property type="entry name" value="AAA"/>
    <property type="match status" value="2"/>
</dbReference>
<feature type="region of interest" description="Disordered" evidence="9">
    <location>
        <begin position="840"/>
        <end position="882"/>
    </location>
</feature>
<evidence type="ECO:0000259" key="11">
    <source>
        <dbReference type="PROSITE" id="PS50893"/>
    </source>
</evidence>
<reference evidence="13 14" key="1">
    <citation type="submission" date="2023-09" db="EMBL/GenBank/DDBJ databases">
        <title>Pangenome analysis of Batrachochytrium dendrobatidis and related Chytrids.</title>
        <authorList>
            <person name="Yacoub M.N."/>
            <person name="Stajich J.E."/>
            <person name="James T.Y."/>
        </authorList>
    </citation>
    <scope>NUCLEOTIDE SEQUENCE [LARGE SCALE GENOMIC DNA]</scope>
    <source>
        <strain evidence="13 14">JEL0888</strain>
    </source>
</reference>
<feature type="domain" description="ABC transmembrane type-1" evidence="12">
    <location>
        <begin position="293"/>
        <end position="577"/>
    </location>
</feature>
<feature type="transmembrane region" description="Helical" evidence="10">
    <location>
        <begin position="102"/>
        <end position="122"/>
    </location>
</feature>
<dbReference type="SUPFAM" id="SSF90123">
    <property type="entry name" value="ABC transporter transmembrane region"/>
    <property type="match status" value="2"/>
</dbReference>
<organism evidence="13 14">
    <name type="scientific">Polyrhizophydium stewartii</name>
    <dbReference type="NCBI Taxonomy" id="2732419"/>
    <lineage>
        <taxon>Eukaryota</taxon>
        <taxon>Fungi</taxon>
        <taxon>Fungi incertae sedis</taxon>
        <taxon>Chytridiomycota</taxon>
        <taxon>Chytridiomycota incertae sedis</taxon>
        <taxon>Chytridiomycetes</taxon>
        <taxon>Rhizophydiales</taxon>
        <taxon>Rhizophydiales incertae sedis</taxon>
        <taxon>Polyrhizophydium</taxon>
    </lineage>
</organism>
<feature type="transmembrane region" description="Helical" evidence="10">
    <location>
        <begin position="183"/>
        <end position="201"/>
    </location>
</feature>
<feature type="transmembrane region" description="Helical" evidence="10">
    <location>
        <begin position="1020"/>
        <end position="1044"/>
    </location>
</feature>
<keyword evidence="7 10" id="KW-1133">Transmembrane helix</keyword>
<dbReference type="EMBL" id="JADGIZ020000076">
    <property type="protein sequence ID" value="KAL2912111.1"/>
    <property type="molecule type" value="Genomic_DNA"/>
</dbReference>
<dbReference type="InterPro" id="IPR050173">
    <property type="entry name" value="ABC_transporter_C-like"/>
</dbReference>
<dbReference type="Gene3D" id="1.20.1560.10">
    <property type="entry name" value="ABC transporter type 1, transmembrane domain"/>
    <property type="match status" value="2"/>
</dbReference>
<dbReference type="InterPro" id="IPR003593">
    <property type="entry name" value="AAA+_ATPase"/>
</dbReference>
<sequence>MRRCQRPAGYLPLGGPDGAVDRAPGPTDPDTAAPGLAAAAAADHAAAANEKIVLKSARRSLWAKLCLVGLVAVHVSVAVLLFSDMVVEVGSPEAAVLAFPGHAMALAAWCIAVLVLLAGLAADAGTPAFAVSPISRGAPAFTAISWLTIAVVLGAPVNIRLLWIECERLGQVHAFCTRQHVTAALADAALALVTFATLHTIDSEHRFRAWIVTNDKTPLEPSASIWSAASFSWFNDILNLGFEKPIELEDLNKMDPNDLAANINIAYDLCKKPEHSLIWNLTRYNAKLLTIQAFWALVIAFASLASPFFLRKILLFVQDPSTVSHPSIAVLYALAIFVFTILRATSDGQMYFLGRRIGLRVRSVLTMLIYEKSLRPASKLEGAADSSAGSGKIVNLMSSDTNKILEFVCYVTYLWMTPLMAIICVVFLVMVAGPAGLVGVLVMVLVIPATAKVGTVIATYQHRLMSASDLRINAVNELLQGIRIVKFFAWEPRFAEKIRVLRENELRALWTYTFTASVARVMWSATPVLVSFATFTSMTLLNGQKLDAATAFTALSIFNVLRMPLETIPSTIVRLSEALVSLRRIQAYLAEPEIDSATDRSVGAQPTIQFTNNACFSWSRPERPGGTQPRPQLQGLSLQFPTGGLTVIYGPTGGGKSSLLMALLGEMNCTAGGVHLGDLQRGAAHSPIAFAPQQVWLQNATIRENICFGMPFDPARYQATLFACALIKDLANLDGGDMTEVGEKGVNLSGGQKARIALARAVYSNSPVVVMDDPLSAVDAPTAKHLFEECICGPLMADRTRILVTHAKALCAPRADYLVRVAKGTITHATAPTLGSVPLSLTGSASGRNPSRDTTGTSQGVPSPARSMSESPTRDAAVKRLTSDEARSRGSVALRIYWVYCAAAGGVLFLMLAVSSYAIAQSLVVSNDLWLKTWADAYRRAETLLLAPVVALASLVSQSAAAMYATDAAVRSTLAVVVHPDAGENGLPQLAIRKPSMLAQPSALPAIVPSPAAVGEPVNLGFYVGVYAALGSAAICAFLVRVWIIARGSLHASRTLHANLVNKILRAPVQFFEKTPMGRILNRFSKDIRDIDQDVGFFTADFLGNCISTTTILGLILIVTPLTAVGIIPMTFLYVGIGLKYIRTSRELKRLDSTTRSPIFSHFGETINGAATIRAYAAQDRFTKEIQSRIDKNNLAFFNLWVSNRWLGIRVDLSGAMISLAASLATVSAVLFDGGINAGIAGLSISYALMFSESLLWLIRMHALMEMEINAVERVDEYMHIEEEAPTEIAGSRPPPNWPQNGNISVENLTLRYAPDADPVLSNVSFRALAGEKVAVVGRTGAGKTTLTLAFFRFLEAETGRILIDGVDIGRIGVHDLRSRLTVIPQDPVLFSGTLRSNMDPFSQYSDADIWNCLRHAHFLDSLRTDGASQASLVAAPSANHAASAASLPASASTSSVSTSNFSLEMPVSEGGANFSQGQRQLLCLARALLRQSKLIVLDEATASVDHDTDARIQTTIRTEFGKATLLCIAHRLRTIIDYDKVLVLDRGRVAEFGSPLELMANADGIFHSMCLETGEFGELREMAEKHSRRR</sequence>
<evidence type="ECO:0000259" key="12">
    <source>
        <dbReference type="PROSITE" id="PS50929"/>
    </source>
</evidence>
<evidence type="ECO:0000256" key="9">
    <source>
        <dbReference type="SAM" id="MobiDB-lite"/>
    </source>
</evidence>
<dbReference type="InterPro" id="IPR017871">
    <property type="entry name" value="ABC_transporter-like_CS"/>
</dbReference>
<feature type="region of interest" description="Disordered" evidence="9">
    <location>
        <begin position="11"/>
        <end position="33"/>
    </location>
</feature>
<dbReference type="PROSITE" id="PS50893">
    <property type="entry name" value="ABC_TRANSPORTER_2"/>
    <property type="match status" value="2"/>
</dbReference>
<feature type="compositionally biased region" description="Basic and acidic residues" evidence="9">
    <location>
        <begin position="872"/>
        <end position="882"/>
    </location>
</feature>
<feature type="transmembrane region" description="Helical" evidence="10">
    <location>
        <begin position="288"/>
        <end position="309"/>
    </location>
</feature>
<comment type="subcellular location">
    <subcellularLocation>
        <location evidence="1">Membrane</location>
    </subcellularLocation>
</comment>
<evidence type="ECO:0000256" key="6">
    <source>
        <dbReference type="ARBA" id="ARBA00022840"/>
    </source>
</evidence>
<feature type="compositionally biased region" description="Low complexity" evidence="9">
    <location>
        <begin position="23"/>
        <end position="33"/>
    </location>
</feature>
<evidence type="ECO:0000256" key="3">
    <source>
        <dbReference type="ARBA" id="ARBA00022692"/>
    </source>
</evidence>
<feature type="transmembrane region" description="Helical" evidence="10">
    <location>
        <begin position="143"/>
        <end position="163"/>
    </location>
</feature>
<dbReference type="Proteomes" id="UP001527925">
    <property type="component" value="Unassembled WGS sequence"/>
</dbReference>
<dbReference type="InterPro" id="IPR036640">
    <property type="entry name" value="ABC1_TM_sf"/>
</dbReference>
<evidence type="ECO:0000313" key="13">
    <source>
        <dbReference type="EMBL" id="KAL2912111.1"/>
    </source>
</evidence>
<feature type="transmembrane region" description="Helical" evidence="10">
    <location>
        <begin position="407"/>
        <end position="431"/>
    </location>
</feature>
<gene>
    <name evidence="13" type="primary">YBT1_9</name>
    <name evidence="13" type="ORF">HK105_208387</name>
</gene>
<proteinExistence type="predicted"/>
<comment type="caution">
    <text evidence="13">The sequence shown here is derived from an EMBL/GenBank/DDBJ whole genome shotgun (WGS) entry which is preliminary data.</text>
</comment>
<keyword evidence="4" id="KW-0677">Repeat</keyword>
<keyword evidence="14" id="KW-1185">Reference proteome</keyword>
<dbReference type="InterPro" id="IPR011527">
    <property type="entry name" value="ABC1_TM_dom"/>
</dbReference>
<dbReference type="Pfam" id="PF00005">
    <property type="entry name" value="ABC_tran"/>
    <property type="match status" value="2"/>
</dbReference>
<dbReference type="PANTHER" id="PTHR24223">
    <property type="entry name" value="ATP-BINDING CASSETTE SUB-FAMILY C"/>
    <property type="match status" value="1"/>
</dbReference>
<dbReference type="Gene3D" id="3.40.50.300">
    <property type="entry name" value="P-loop containing nucleotide triphosphate hydrolases"/>
    <property type="match status" value="2"/>
</dbReference>